<organism evidence="1 2">
    <name type="scientific">Populus alba x Populus x berolinensis</name>
    <dbReference type="NCBI Taxonomy" id="444605"/>
    <lineage>
        <taxon>Eukaryota</taxon>
        <taxon>Viridiplantae</taxon>
        <taxon>Streptophyta</taxon>
        <taxon>Embryophyta</taxon>
        <taxon>Tracheophyta</taxon>
        <taxon>Spermatophyta</taxon>
        <taxon>Magnoliopsida</taxon>
        <taxon>eudicotyledons</taxon>
        <taxon>Gunneridae</taxon>
        <taxon>Pentapetalae</taxon>
        <taxon>rosids</taxon>
        <taxon>fabids</taxon>
        <taxon>Malpighiales</taxon>
        <taxon>Salicaceae</taxon>
        <taxon>Saliceae</taxon>
        <taxon>Populus</taxon>
    </lineage>
</organism>
<evidence type="ECO:0000313" key="2">
    <source>
        <dbReference type="Proteomes" id="UP001164929"/>
    </source>
</evidence>
<dbReference type="EMBL" id="JAQIZT010000019">
    <property type="protein sequence ID" value="KAJ6951195.1"/>
    <property type="molecule type" value="Genomic_DNA"/>
</dbReference>
<accession>A0AAD6L6D4</accession>
<evidence type="ECO:0000313" key="1">
    <source>
        <dbReference type="EMBL" id="KAJ6951195.1"/>
    </source>
</evidence>
<comment type="caution">
    <text evidence="1">The sequence shown here is derived from an EMBL/GenBank/DDBJ whole genome shotgun (WGS) entry which is preliminary data.</text>
</comment>
<gene>
    <name evidence="1" type="ORF">NC653_040547</name>
</gene>
<sequence>MEEIMRAIGFSLTMLLSGNCAPGLSTQLFSRIKYML</sequence>
<dbReference type="Proteomes" id="UP001164929">
    <property type="component" value="Chromosome 19"/>
</dbReference>
<dbReference type="AlphaFoldDB" id="A0AAD6L6D4"/>
<name>A0AAD6L6D4_9ROSI</name>
<protein>
    <submittedName>
        <fullName evidence="1">Uncharacterized protein</fullName>
    </submittedName>
</protein>
<reference evidence="1" key="1">
    <citation type="journal article" date="2023" name="Mol. Ecol. Resour.">
        <title>Chromosome-level genome assembly of a triploid poplar Populus alba 'Berolinensis'.</title>
        <authorList>
            <person name="Chen S."/>
            <person name="Yu Y."/>
            <person name="Wang X."/>
            <person name="Wang S."/>
            <person name="Zhang T."/>
            <person name="Zhou Y."/>
            <person name="He R."/>
            <person name="Meng N."/>
            <person name="Wang Y."/>
            <person name="Liu W."/>
            <person name="Liu Z."/>
            <person name="Liu J."/>
            <person name="Guo Q."/>
            <person name="Huang H."/>
            <person name="Sederoff R.R."/>
            <person name="Wang G."/>
            <person name="Qu G."/>
            <person name="Chen S."/>
        </authorList>
    </citation>
    <scope>NUCLEOTIDE SEQUENCE</scope>
    <source>
        <strain evidence="1">SC-2020</strain>
    </source>
</reference>
<proteinExistence type="predicted"/>
<keyword evidence="2" id="KW-1185">Reference proteome</keyword>